<feature type="domain" description="Aconitase/3-isopropylmalate dehydratase large subunit alpha/beta/alpha" evidence="4">
    <location>
        <begin position="8"/>
        <end position="106"/>
    </location>
</feature>
<name>A0A382TA49_9ZZZZ</name>
<evidence type="ECO:0000259" key="4">
    <source>
        <dbReference type="Pfam" id="PF00330"/>
    </source>
</evidence>
<dbReference type="GO" id="GO:0005829">
    <property type="term" value="C:cytosol"/>
    <property type="evidence" value="ECO:0007669"/>
    <property type="project" value="TreeGrafter"/>
</dbReference>
<keyword evidence="2" id="KW-0408">Iron</keyword>
<dbReference type="InterPro" id="IPR015931">
    <property type="entry name" value="Acnase/IPM_dHydase_lsu_aba_1/3"/>
</dbReference>
<dbReference type="AlphaFoldDB" id="A0A382TA49"/>
<evidence type="ECO:0000313" key="5">
    <source>
        <dbReference type="EMBL" id="SVD18221.1"/>
    </source>
</evidence>
<keyword evidence="1" id="KW-0479">Metal-binding</keyword>
<dbReference type="GO" id="GO:0003994">
    <property type="term" value="F:aconitate hydratase activity"/>
    <property type="evidence" value="ECO:0007669"/>
    <property type="project" value="TreeGrafter"/>
</dbReference>
<dbReference type="GO" id="GO:0046872">
    <property type="term" value="F:metal ion binding"/>
    <property type="evidence" value="ECO:0007669"/>
    <property type="project" value="UniProtKB-KW"/>
</dbReference>
<accession>A0A382TA49</accession>
<dbReference type="Pfam" id="PF00330">
    <property type="entry name" value="Aconitase"/>
    <property type="match status" value="1"/>
</dbReference>
<protein>
    <recommendedName>
        <fullName evidence="4">Aconitase/3-isopropylmalate dehydratase large subunit alpha/beta/alpha domain-containing protein</fullName>
    </recommendedName>
</protein>
<gene>
    <name evidence="5" type="ORF">METZ01_LOCUS371075</name>
</gene>
<dbReference type="InterPro" id="IPR050926">
    <property type="entry name" value="Aconitase/IPM_isomerase"/>
</dbReference>
<sequence>MKLNLATKLLNEHLVSGNLEENSEISIKVDQTLSQDATGTLSYLQFEATGVDRVKTDLSVSYIDHNMLQADFRNADDHSYLQDVAAKYGIYFSRPGNGICHQVHLE</sequence>
<dbReference type="SUPFAM" id="SSF53732">
    <property type="entry name" value="Aconitase iron-sulfur domain"/>
    <property type="match status" value="1"/>
</dbReference>
<dbReference type="InterPro" id="IPR001030">
    <property type="entry name" value="Acoase/IPM_deHydtase_lsu_aba"/>
</dbReference>
<dbReference type="EMBL" id="UINC01134590">
    <property type="protein sequence ID" value="SVD18221.1"/>
    <property type="molecule type" value="Genomic_DNA"/>
</dbReference>
<dbReference type="GO" id="GO:0051539">
    <property type="term" value="F:4 iron, 4 sulfur cluster binding"/>
    <property type="evidence" value="ECO:0007669"/>
    <property type="project" value="TreeGrafter"/>
</dbReference>
<dbReference type="PANTHER" id="PTHR43160:SF3">
    <property type="entry name" value="ACONITATE HYDRATASE, MITOCHONDRIAL"/>
    <property type="match status" value="1"/>
</dbReference>
<organism evidence="5">
    <name type="scientific">marine metagenome</name>
    <dbReference type="NCBI Taxonomy" id="408172"/>
    <lineage>
        <taxon>unclassified sequences</taxon>
        <taxon>metagenomes</taxon>
        <taxon>ecological metagenomes</taxon>
    </lineage>
</organism>
<dbReference type="InterPro" id="IPR036008">
    <property type="entry name" value="Aconitase_4Fe-4S_dom"/>
</dbReference>
<dbReference type="GO" id="GO:0006099">
    <property type="term" value="P:tricarboxylic acid cycle"/>
    <property type="evidence" value="ECO:0007669"/>
    <property type="project" value="TreeGrafter"/>
</dbReference>
<dbReference type="PANTHER" id="PTHR43160">
    <property type="entry name" value="ACONITATE HYDRATASE B"/>
    <property type="match status" value="1"/>
</dbReference>
<reference evidence="5" key="1">
    <citation type="submission" date="2018-05" db="EMBL/GenBank/DDBJ databases">
        <authorList>
            <person name="Lanie J.A."/>
            <person name="Ng W.-L."/>
            <person name="Kazmierczak K.M."/>
            <person name="Andrzejewski T.M."/>
            <person name="Davidsen T.M."/>
            <person name="Wayne K.J."/>
            <person name="Tettelin H."/>
            <person name="Glass J.I."/>
            <person name="Rusch D."/>
            <person name="Podicherti R."/>
            <person name="Tsui H.-C.T."/>
            <person name="Winkler M.E."/>
        </authorList>
    </citation>
    <scope>NUCLEOTIDE SEQUENCE</scope>
</reference>
<keyword evidence="3" id="KW-0411">Iron-sulfur</keyword>
<dbReference type="Gene3D" id="3.30.499.10">
    <property type="entry name" value="Aconitase, domain 3"/>
    <property type="match status" value="1"/>
</dbReference>
<feature type="non-terminal residue" evidence="5">
    <location>
        <position position="106"/>
    </location>
</feature>
<evidence type="ECO:0000256" key="2">
    <source>
        <dbReference type="ARBA" id="ARBA00023004"/>
    </source>
</evidence>
<evidence type="ECO:0000256" key="1">
    <source>
        <dbReference type="ARBA" id="ARBA00022723"/>
    </source>
</evidence>
<proteinExistence type="predicted"/>
<evidence type="ECO:0000256" key="3">
    <source>
        <dbReference type="ARBA" id="ARBA00023014"/>
    </source>
</evidence>